<dbReference type="InterPro" id="IPR003976">
    <property type="entry name" value="2pore_dom_K_chnl_TREK"/>
</dbReference>
<feature type="transmembrane region" description="Helical" evidence="14">
    <location>
        <begin position="185"/>
        <end position="212"/>
    </location>
</feature>
<keyword evidence="7 14" id="KW-0472">Membrane</keyword>
<comment type="catalytic activity">
    <reaction evidence="11">
        <text>Rb(+)(in) = Rb(+)(out)</text>
        <dbReference type="Rhea" id="RHEA:78547"/>
        <dbReference type="ChEBI" id="CHEBI:49847"/>
    </reaction>
</comment>
<keyword evidence="8" id="KW-1015">Disulfide bond</keyword>
<keyword evidence="6 13" id="KW-0406">Ion transport</keyword>
<evidence type="ECO:0000256" key="6">
    <source>
        <dbReference type="ARBA" id="ARBA00023065"/>
    </source>
</evidence>
<dbReference type="AlphaFoldDB" id="A0A7I8WB17"/>
<organism evidence="16 17">
    <name type="scientific">Dimorphilus gyrociliatus</name>
    <dbReference type="NCBI Taxonomy" id="2664684"/>
    <lineage>
        <taxon>Eukaryota</taxon>
        <taxon>Metazoa</taxon>
        <taxon>Spiralia</taxon>
        <taxon>Lophotrochozoa</taxon>
        <taxon>Annelida</taxon>
        <taxon>Polychaeta</taxon>
        <taxon>Polychaeta incertae sedis</taxon>
        <taxon>Dinophilidae</taxon>
        <taxon>Dimorphilus</taxon>
    </lineage>
</organism>
<keyword evidence="17" id="KW-1185">Reference proteome</keyword>
<gene>
    <name evidence="16" type="ORF">DGYR_LOCUS12726</name>
</gene>
<dbReference type="Gene3D" id="1.10.287.70">
    <property type="match status" value="1"/>
</dbReference>
<evidence type="ECO:0000256" key="10">
    <source>
        <dbReference type="ARBA" id="ARBA00034430"/>
    </source>
</evidence>
<evidence type="ECO:0000259" key="15">
    <source>
        <dbReference type="Pfam" id="PF07885"/>
    </source>
</evidence>
<evidence type="ECO:0000256" key="11">
    <source>
        <dbReference type="ARBA" id="ARBA00044657"/>
    </source>
</evidence>
<comment type="catalytic activity">
    <reaction evidence="12">
        <text>Cs(+)(in) = Cs(+)(out)</text>
        <dbReference type="Rhea" id="RHEA:78555"/>
        <dbReference type="ChEBI" id="CHEBI:49547"/>
    </reaction>
</comment>
<dbReference type="GO" id="GO:0015271">
    <property type="term" value="F:outward rectifier potassium channel activity"/>
    <property type="evidence" value="ECO:0007669"/>
    <property type="project" value="TreeGrafter"/>
</dbReference>
<dbReference type="EMBL" id="CAJFCJ010000026">
    <property type="protein sequence ID" value="CAD5125342.1"/>
    <property type="molecule type" value="Genomic_DNA"/>
</dbReference>
<feature type="transmembrane region" description="Helical" evidence="14">
    <location>
        <begin position="218"/>
        <end position="238"/>
    </location>
</feature>
<evidence type="ECO:0000256" key="1">
    <source>
        <dbReference type="ARBA" id="ARBA00004651"/>
    </source>
</evidence>
<comment type="subcellular location">
    <subcellularLocation>
        <location evidence="1">Cell membrane</location>
        <topology evidence="1">Multi-pass membrane protein</topology>
    </subcellularLocation>
</comment>
<dbReference type="PANTHER" id="PTHR11003">
    <property type="entry name" value="POTASSIUM CHANNEL, SUBFAMILY K"/>
    <property type="match status" value="1"/>
</dbReference>
<dbReference type="Proteomes" id="UP000549394">
    <property type="component" value="Unassembled WGS sequence"/>
</dbReference>
<dbReference type="InterPro" id="IPR003280">
    <property type="entry name" value="2pore_dom_K_chnl"/>
</dbReference>
<comment type="catalytic activity">
    <reaction evidence="10">
        <text>K(+)(in) = K(+)(out)</text>
        <dbReference type="Rhea" id="RHEA:29463"/>
        <dbReference type="ChEBI" id="CHEBI:29103"/>
    </reaction>
</comment>
<accession>A0A7I8WB17</accession>
<name>A0A7I8WB17_9ANNE</name>
<evidence type="ECO:0000256" key="13">
    <source>
        <dbReference type="RuleBase" id="RU003857"/>
    </source>
</evidence>
<evidence type="ECO:0000256" key="7">
    <source>
        <dbReference type="ARBA" id="ARBA00023136"/>
    </source>
</evidence>
<feature type="domain" description="Potassium channel" evidence="15">
    <location>
        <begin position="199"/>
        <end position="267"/>
    </location>
</feature>
<dbReference type="Pfam" id="PF07885">
    <property type="entry name" value="Ion_trans_2"/>
    <property type="match status" value="2"/>
</dbReference>
<sequence>MDKANAEMSRSETLTSWGLFLLFILLLSYVTIGAYSFSVLEYDREYNGLEDSRNFTSTWLSNHQSCVEPEDLSKLVKRIIQDYRTGVLASPAANKTVDAGFNWEFRSAILFAETVITTIGYGHLFPSTTAGRVFCIFYAAFGIPLTGIFLSELGKRMACISINCYVLIATKVFKTRPFDPSQSTAHLSAILVILFPFSILTFIIISAAAIYVSEGWTYFEALYFCVITMTTIGFGDLVPHKRYRYIATAWIFCGLACFSTCINLSLRYASLISSSTSLWIKIKTTLKLTKIDKSKPLYHDKSMQTDDLGYLSSKVNLALRVEHRDLASASDIINDKQKAINTIAS</sequence>
<evidence type="ECO:0000256" key="8">
    <source>
        <dbReference type="ARBA" id="ARBA00023157"/>
    </source>
</evidence>
<evidence type="ECO:0000256" key="3">
    <source>
        <dbReference type="ARBA" id="ARBA00022475"/>
    </source>
</evidence>
<dbReference type="GO" id="GO:0030322">
    <property type="term" value="P:stabilization of membrane potential"/>
    <property type="evidence" value="ECO:0007669"/>
    <property type="project" value="TreeGrafter"/>
</dbReference>
<dbReference type="OrthoDB" id="297496at2759"/>
<comment type="caution">
    <text evidence="16">The sequence shown here is derived from an EMBL/GenBank/DDBJ whole genome shotgun (WGS) entry which is preliminary data.</text>
</comment>
<dbReference type="PANTHER" id="PTHR11003:SF345">
    <property type="entry name" value="TWIK FAMILY OF POTASSIUM CHANNELS PROTEIN 18"/>
    <property type="match status" value="1"/>
</dbReference>
<evidence type="ECO:0000256" key="9">
    <source>
        <dbReference type="ARBA" id="ARBA00023303"/>
    </source>
</evidence>
<keyword evidence="5 14" id="KW-1133">Transmembrane helix</keyword>
<keyword evidence="2 13" id="KW-0813">Transport</keyword>
<evidence type="ECO:0000256" key="5">
    <source>
        <dbReference type="ARBA" id="ARBA00022989"/>
    </source>
</evidence>
<keyword evidence="4 13" id="KW-0812">Transmembrane</keyword>
<protein>
    <submittedName>
        <fullName evidence="16">DgyrCDS13581</fullName>
    </submittedName>
</protein>
<keyword evidence="3" id="KW-1003">Cell membrane</keyword>
<evidence type="ECO:0000256" key="12">
    <source>
        <dbReference type="ARBA" id="ARBA00044691"/>
    </source>
</evidence>
<evidence type="ECO:0000313" key="16">
    <source>
        <dbReference type="EMBL" id="CAD5125342.1"/>
    </source>
</evidence>
<dbReference type="PRINTS" id="PR01333">
    <property type="entry name" value="2POREKCHANEL"/>
</dbReference>
<feature type="transmembrane region" description="Helical" evidence="14">
    <location>
        <begin position="245"/>
        <end position="266"/>
    </location>
</feature>
<reference evidence="16 17" key="1">
    <citation type="submission" date="2020-08" db="EMBL/GenBank/DDBJ databases">
        <authorList>
            <person name="Hejnol A."/>
        </authorList>
    </citation>
    <scope>NUCLEOTIDE SEQUENCE [LARGE SCALE GENOMIC DNA]</scope>
</reference>
<feature type="transmembrane region" description="Helical" evidence="14">
    <location>
        <begin position="17"/>
        <end position="37"/>
    </location>
</feature>
<dbReference type="GO" id="GO:0022841">
    <property type="term" value="F:potassium ion leak channel activity"/>
    <property type="evidence" value="ECO:0007669"/>
    <property type="project" value="TreeGrafter"/>
</dbReference>
<dbReference type="SUPFAM" id="SSF81324">
    <property type="entry name" value="Voltage-gated potassium channels"/>
    <property type="match status" value="2"/>
</dbReference>
<evidence type="ECO:0000256" key="2">
    <source>
        <dbReference type="ARBA" id="ARBA00022448"/>
    </source>
</evidence>
<dbReference type="GO" id="GO:0005886">
    <property type="term" value="C:plasma membrane"/>
    <property type="evidence" value="ECO:0007669"/>
    <property type="project" value="UniProtKB-SubCell"/>
</dbReference>
<comment type="similarity">
    <text evidence="13">Belongs to the two pore domain potassium channel (TC 1.A.1.8) family.</text>
</comment>
<evidence type="ECO:0000313" key="17">
    <source>
        <dbReference type="Proteomes" id="UP000549394"/>
    </source>
</evidence>
<dbReference type="InterPro" id="IPR013099">
    <property type="entry name" value="K_chnl_dom"/>
</dbReference>
<keyword evidence="9 13" id="KW-0407">Ion channel</keyword>
<feature type="transmembrane region" description="Helical" evidence="14">
    <location>
        <begin position="133"/>
        <end position="151"/>
    </location>
</feature>
<feature type="domain" description="Potassium channel" evidence="15">
    <location>
        <begin position="101"/>
        <end position="157"/>
    </location>
</feature>
<evidence type="ECO:0000256" key="4">
    <source>
        <dbReference type="ARBA" id="ARBA00022692"/>
    </source>
</evidence>
<proteinExistence type="inferred from homology"/>
<evidence type="ECO:0000256" key="14">
    <source>
        <dbReference type="SAM" id="Phobius"/>
    </source>
</evidence>
<dbReference type="PRINTS" id="PR01499">
    <property type="entry name" value="TREKCHANNEL"/>
</dbReference>